<accession>A0A5P9P3R3</accession>
<keyword evidence="3" id="KW-1185">Reference proteome</keyword>
<dbReference type="GeneID" id="42301336"/>
<evidence type="ECO:0000259" key="1">
    <source>
        <dbReference type="Pfam" id="PF18545"/>
    </source>
</evidence>
<dbReference type="AlphaFoldDB" id="A0A5P9P3R3"/>
<name>A0A5P9P3R3_9EURY</name>
<dbReference type="Pfam" id="PF18545">
    <property type="entry name" value="HalOD1"/>
    <property type="match status" value="1"/>
</dbReference>
<evidence type="ECO:0000313" key="3">
    <source>
        <dbReference type="Proteomes" id="UP000326170"/>
    </source>
</evidence>
<protein>
    <recommendedName>
        <fullName evidence="1">Halobacterial output domain-containing protein</fullName>
    </recommendedName>
</protein>
<proteinExistence type="predicted"/>
<dbReference type="EMBL" id="CP045488">
    <property type="protein sequence ID" value="QFU82795.1"/>
    <property type="molecule type" value="Genomic_DNA"/>
</dbReference>
<reference evidence="2 3" key="1">
    <citation type="journal article" date="2007" name="Int. J. Syst. Evol. Microbiol.">
        <title>Natronorubrum sulfidifaciens sp. nov., an extremely haloalkaliphilic archaeon isolated from Aiding salt lake in Xin-Jiang, China.</title>
        <authorList>
            <person name="Cui H.L."/>
            <person name="Tohty D."/>
            <person name="Liu H.C."/>
            <person name="Liu S.J."/>
            <person name="Oren A."/>
            <person name="Zhou P.J."/>
        </authorList>
    </citation>
    <scope>NUCLEOTIDE SEQUENCE [LARGE SCALE GENOMIC DNA]</scope>
    <source>
        <strain evidence="2 3">7-3</strain>
    </source>
</reference>
<evidence type="ECO:0000313" key="2">
    <source>
        <dbReference type="EMBL" id="QFU82795.1"/>
    </source>
</evidence>
<dbReference type="InterPro" id="IPR040624">
    <property type="entry name" value="HalOD1"/>
</dbReference>
<dbReference type="KEGG" id="nas:GCU68_09785"/>
<organism evidence="2 3">
    <name type="scientific">Natronorubrum aibiense</name>
    <dbReference type="NCBI Taxonomy" id="348826"/>
    <lineage>
        <taxon>Archaea</taxon>
        <taxon>Methanobacteriati</taxon>
        <taxon>Methanobacteriota</taxon>
        <taxon>Stenosarchaea group</taxon>
        <taxon>Halobacteria</taxon>
        <taxon>Halobacteriales</taxon>
        <taxon>Natrialbaceae</taxon>
        <taxon>Natronorubrum</taxon>
    </lineage>
</organism>
<gene>
    <name evidence="2" type="ORF">GCU68_09785</name>
</gene>
<dbReference type="Proteomes" id="UP000326170">
    <property type="component" value="Chromosome"/>
</dbReference>
<dbReference type="RefSeq" id="WP_152941133.1">
    <property type="nucleotide sequence ID" value="NZ_CP045488.1"/>
</dbReference>
<sequence>MTDSLIGSTDGAVSMAIVSAVASKRDAVPTELPPLYEWIDPDALDALFEPTQSSGPRHGHLEFTYDSHEICVECDDGLVITVDGTPVVERSCLTNAESASV</sequence>
<feature type="domain" description="Halobacterial output" evidence="1">
    <location>
        <begin position="12"/>
        <end position="80"/>
    </location>
</feature>